<gene>
    <name evidence="3" type="ORF">HD597_008882</name>
</gene>
<evidence type="ECO:0000256" key="2">
    <source>
        <dbReference type="SAM" id="Phobius"/>
    </source>
</evidence>
<dbReference type="Proteomes" id="UP001139648">
    <property type="component" value="Unassembled WGS sequence"/>
</dbReference>
<dbReference type="AlphaFoldDB" id="A0A9X2GQ99"/>
<keyword evidence="2" id="KW-1133">Transmembrane helix</keyword>
<protein>
    <submittedName>
        <fullName evidence="3">Uncharacterized protein</fullName>
    </submittedName>
</protein>
<accession>A0A9X2GQ99</accession>
<proteinExistence type="predicted"/>
<evidence type="ECO:0000313" key="3">
    <source>
        <dbReference type="EMBL" id="MCP2361862.1"/>
    </source>
</evidence>
<feature type="region of interest" description="Disordered" evidence="1">
    <location>
        <begin position="1"/>
        <end position="31"/>
    </location>
</feature>
<name>A0A9X2GQ99_9ACTN</name>
<feature type="compositionally biased region" description="Pro residues" evidence="1">
    <location>
        <begin position="79"/>
        <end position="95"/>
    </location>
</feature>
<evidence type="ECO:0000313" key="4">
    <source>
        <dbReference type="Proteomes" id="UP001139648"/>
    </source>
</evidence>
<keyword evidence="2" id="KW-0812">Transmembrane</keyword>
<evidence type="ECO:0000256" key="1">
    <source>
        <dbReference type="SAM" id="MobiDB-lite"/>
    </source>
</evidence>
<organism evidence="3 4">
    <name type="scientific">Nonomuraea thailandensis</name>
    <dbReference type="NCBI Taxonomy" id="1188745"/>
    <lineage>
        <taxon>Bacteria</taxon>
        <taxon>Bacillati</taxon>
        <taxon>Actinomycetota</taxon>
        <taxon>Actinomycetes</taxon>
        <taxon>Streptosporangiales</taxon>
        <taxon>Streptosporangiaceae</taxon>
        <taxon>Nonomuraea</taxon>
    </lineage>
</organism>
<sequence length="412" mass="43252">MTDVEEALRRTLGSASQHAPRMPAGLPARLEDGYRRRRRRNLAQAVLAAATVVAVAGGTAAVLRHGDVTAALPSTSPSTDPPPSAATPRTWPLPEPVEKMYPAAVRKVPARGPGGTALRPQAFIDEHTMLVTTWGGFEQTDALYAYDLRTRDLRKITDVPTPAGTVVFASDFTAGGGRVAWWTATEDRRVHVWTAPVSGGEATGIADVEGGGGAGLSGLAVEAGQIVFSLFSGGVFTVPAAGGEVREVNGGAGMHLLKWPWIGSPGALSEGNGSRFTSITNVETGETSVAVTRPGEDGLICGTRVCAGAQEAQDGGRSFYRLRDGSQEKELPVKGLMMDGLARERFLVAPVMAEGAGHIAILYDVTTGRAADLGERDEKGSIQVPGVARGDDRLLAYQIGDDLYVIDLTKID</sequence>
<reference evidence="3" key="1">
    <citation type="submission" date="2022-06" db="EMBL/GenBank/DDBJ databases">
        <title>Sequencing the genomes of 1000 actinobacteria strains.</title>
        <authorList>
            <person name="Klenk H.-P."/>
        </authorList>
    </citation>
    <scope>NUCLEOTIDE SEQUENCE</scope>
    <source>
        <strain evidence="3">DSM 46694</strain>
    </source>
</reference>
<comment type="caution">
    <text evidence="3">The sequence shown here is derived from an EMBL/GenBank/DDBJ whole genome shotgun (WGS) entry which is preliminary data.</text>
</comment>
<dbReference type="EMBL" id="JAMZEB010000002">
    <property type="protein sequence ID" value="MCP2361862.1"/>
    <property type="molecule type" value="Genomic_DNA"/>
</dbReference>
<feature type="transmembrane region" description="Helical" evidence="2">
    <location>
        <begin position="42"/>
        <end position="63"/>
    </location>
</feature>
<feature type="region of interest" description="Disordered" evidence="1">
    <location>
        <begin position="71"/>
        <end position="95"/>
    </location>
</feature>
<dbReference type="RefSeq" id="WP_253751837.1">
    <property type="nucleotide sequence ID" value="NZ_BAABKA010000064.1"/>
</dbReference>
<dbReference type="SUPFAM" id="SSF69304">
    <property type="entry name" value="Tricorn protease N-terminal domain"/>
    <property type="match status" value="1"/>
</dbReference>
<keyword evidence="4" id="KW-1185">Reference proteome</keyword>
<keyword evidence="2" id="KW-0472">Membrane</keyword>